<dbReference type="InterPro" id="IPR000286">
    <property type="entry name" value="HDACs"/>
</dbReference>
<organism evidence="4 5">
    <name type="scientific">Splendidivirga corallicola</name>
    <dbReference type="NCBI Taxonomy" id="3051826"/>
    <lineage>
        <taxon>Bacteria</taxon>
        <taxon>Pseudomonadati</taxon>
        <taxon>Bacteroidota</taxon>
        <taxon>Cytophagia</taxon>
        <taxon>Cytophagales</taxon>
        <taxon>Splendidivirgaceae</taxon>
        <taxon>Splendidivirga</taxon>
    </lineage>
</organism>
<dbReference type="PANTHER" id="PTHR10625">
    <property type="entry name" value="HISTONE DEACETYLASE HDAC1-RELATED"/>
    <property type="match status" value="1"/>
</dbReference>
<dbReference type="InterPro" id="IPR044150">
    <property type="entry name" value="HDAC_classIV"/>
</dbReference>
<dbReference type="PRINTS" id="PR01270">
    <property type="entry name" value="HDASUPER"/>
</dbReference>
<feature type="domain" description="Histone deacetylase" evidence="3">
    <location>
        <begin position="20"/>
        <end position="288"/>
    </location>
</feature>
<reference evidence="4" key="1">
    <citation type="submission" date="2023-06" db="EMBL/GenBank/DDBJ databases">
        <title>Genomic of Parafulvivirga corallium.</title>
        <authorList>
            <person name="Wang G."/>
        </authorList>
    </citation>
    <scope>NUCLEOTIDE SEQUENCE</scope>
    <source>
        <strain evidence="4">BMA10</strain>
    </source>
</reference>
<evidence type="ECO:0000256" key="2">
    <source>
        <dbReference type="ARBA" id="ARBA00022801"/>
    </source>
</evidence>
<dbReference type="SUPFAM" id="SSF52768">
    <property type="entry name" value="Arginase/deacetylase"/>
    <property type="match status" value="1"/>
</dbReference>
<evidence type="ECO:0000313" key="5">
    <source>
        <dbReference type="Proteomes" id="UP001172082"/>
    </source>
</evidence>
<keyword evidence="5" id="KW-1185">Reference proteome</keyword>
<dbReference type="InterPro" id="IPR023801">
    <property type="entry name" value="His_deacetylse_dom"/>
</dbReference>
<protein>
    <submittedName>
        <fullName evidence="4">Histone deacetylase</fullName>
    </submittedName>
</protein>
<dbReference type="PANTHER" id="PTHR10625:SF19">
    <property type="entry name" value="HISTONE DEACETYLASE 12"/>
    <property type="match status" value="1"/>
</dbReference>
<proteinExistence type="inferred from homology"/>
<comment type="caution">
    <text evidence="4">The sequence shown here is derived from an EMBL/GenBank/DDBJ whole genome shotgun (WGS) entry which is preliminary data.</text>
</comment>
<gene>
    <name evidence="4" type="ORF">QQ008_28320</name>
</gene>
<evidence type="ECO:0000256" key="1">
    <source>
        <dbReference type="ARBA" id="ARBA00005947"/>
    </source>
</evidence>
<name>A0ABT8L0J3_9BACT</name>
<dbReference type="Proteomes" id="UP001172082">
    <property type="component" value="Unassembled WGS sequence"/>
</dbReference>
<keyword evidence="2" id="KW-0378">Hydrolase</keyword>
<dbReference type="RefSeq" id="WP_346755345.1">
    <property type="nucleotide sequence ID" value="NZ_JAUJEA010000016.1"/>
</dbReference>
<comment type="similarity">
    <text evidence="1">Belongs to the histone deacetylase family.</text>
</comment>
<dbReference type="Gene3D" id="3.40.800.20">
    <property type="entry name" value="Histone deacetylase domain"/>
    <property type="match status" value="1"/>
</dbReference>
<evidence type="ECO:0000259" key="3">
    <source>
        <dbReference type="Pfam" id="PF00850"/>
    </source>
</evidence>
<dbReference type="CDD" id="cd09993">
    <property type="entry name" value="HDAC_classIV"/>
    <property type="match status" value="1"/>
</dbReference>
<dbReference type="InterPro" id="IPR023696">
    <property type="entry name" value="Ureohydrolase_dom_sf"/>
</dbReference>
<dbReference type="Pfam" id="PF00850">
    <property type="entry name" value="Hist_deacetyl"/>
    <property type="match status" value="1"/>
</dbReference>
<accession>A0ABT8L0J3</accession>
<dbReference type="InterPro" id="IPR037138">
    <property type="entry name" value="His_deacetylse_dom_sf"/>
</dbReference>
<sequence>MLKIAWSEVYAHPLPDNHRFPMIKYDLIPEQLLYEGTIADHNLFEPKPASEKLITTTHDIEYWNKLKTCSLSKSEQRRTGFPLSKQLVRREMVIMQGTIDAARHALKNRIAMNAAGGTHHAFTNKGEGFCLLNDMAMGARYLLNNKIRQKILIIDLDVHQGNGTAEIFKNESDVFTFSMHGDKNYPLHKEKSDLDIPLPDFTDDVTYLDLLEKNMAVLFERVQPDFVFYQSGVDVLETDKLGRIALSIDGCKKRDHLVLSSCLNNEVPIVVSMGGGYSEKITNIVEAHANTFRLAQELFF</sequence>
<dbReference type="EMBL" id="JAUJEA010000016">
    <property type="protein sequence ID" value="MDN5205323.1"/>
    <property type="molecule type" value="Genomic_DNA"/>
</dbReference>
<evidence type="ECO:0000313" key="4">
    <source>
        <dbReference type="EMBL" id="MDN5205323.1"/>
    </source>
</evidence>